<organism evidence="3 4">
    <name type="scientific">Bemisia tabaci</name>
    <name type="common">Sweetpotato whitefly</name>
    <name type="synonym">Aleurodes tabaci</name>
    <dbReference type="NCBI Taxonomy" id="7038"/>
    <lineage>
        <taxon>Eukaryota</taxon>
        <taxon>Metazoa</taxon>
        <taxon>Ecdysozoa</taxon>
        <taxon>Arthropoda</taxon>
        <taxon>Hexapoda</taxon>
        <taxon>Insecta</taxon>
        <taxon>Pterygota</taxon>
        <taxon>Neoptera</taxon>
        <taxon>Paraneoptera</taxon>
        <taxon>Hemiptera</taxon>
        <taxon>Sternorrhyncha</taxon>
        <taxon>Aleyrodoidea</taxon>
        <taxon>Aleyrodidae</taxon>
        <taxon>Aleyrodinae</taxon>
        <taxon>Bemisia</taxon>
    </lineage>
</organism>
<sequence>MTAPQDSKSGLNPCPFGQSMRLQHFGFAPTYLPLNHGSYGVSPHYVQEKLHALHKVSNERPTVFMKWTMPKMQAESRAAVAQILCCPVDDLVLVPNNSTASDLILRNVNWKEGDVILYHDLTYPALKKALCHIEEISPVRAEKVNMSWPVSDDDLERHYEEAILRINAETSRQVRMLIIDTITSVPGLLLPWERMCALARRHSVYSLVDGAHGIGHIDIDLTAAQPDFFFSALHKWLFVPRGCTAMYVNPRVCHLIRATLPISHSFQPLPNCTIMSLDEVPTPNTTSSLAELFSFVATQDYCPQLVIPAALAFRKQVCGGEKAIQKYCAEVAWKGAEAAAEVLGTEVMHIPDATVREKACFLVNVRMPISLSKYQRADLKEIFDYIQRAAAVDFDTFFQIAYVSDTFWWRISGQVYIEVKDIVKGAEYLKILCARVRDGSWIEDRKRKSLGFSIEVE</sequence>
<dbReference type="EMBL" id="OU963870">
    <property type="protein sequence ID" value="CAH0395328.1"/>
    <property type="molecule type" value="Genomic_DNA"/>
</dbReference>
<dbReference type="InterPro" id="IPR015422">
    <property type="entry name" value="PyrdxlP-dep_Trfase_small"/>
</dbReference>
<dbReference type="SUPFAM" id="SSF53383">
    <property type="entry name" value="PLP-dependent transferases"/>
    <property type="match status" value="1"/>
</dbReference>
<dbReference type="Proteomes" id="UP001152759">
    <property type="component" value="Chromosome 9"/>
</dbReference>
<dbReference type="InterPro" id="IPR015421">
    <property type="entry name" value="PyrdxlP-dep_Trfase_major"/>
</dbReference>
<keyword evidence="1" id="KW-0663">Pyridoxal phosphate</keyword>
<name>A0A9P0APM1_BEMTA</name>
<proteinExistence type="predicted"/>
<dbReference type="PANTHER" id="PTHR43092:SF2">
    <property type="entry name" value="HERCYNYLCYSTEINE SULFOXIDE LYASE"/>
    <property type="match status" value="1"/>
</dbReference>
<dbReference type="Pfam" id="PF00266">
    <property type="entry name" value="Aminotran_5"/>
    <property type="match status" value="1"/>
</dbReference>
<gene>
    <name evidence="3" type="ORF">BEMITA_LOCUS13522</name>
</gene>
<accession>A0A9P0APM1</accession>
<keyword evidence="4" id="KW-1185">Reference proteome</keyword>
<dbReference type="GO" id="GO:0016740">
    <property type="term" value="F:transferase activity"/>
    <property type="evidence" value="ECO:0007669"/>
    <property type="project" value="UniProtKB-ARBA"/>
</dbReference>
<evidence type="ECO:0000256" key="1">
    <source>
        <dbReference type="ARBA" id="ARBA00022898"/>
    </source>
</evidence>
<protein>
    <recommendedName>
        <fullName evidence="2">Aminotransferase class V domain-containing protein</fullName>
    </recommendedName>
</protein>
<dbReference type="InterPro" id="IPR015424">
    <property type="entry name" value="PyrdxlP-dep_Trfase"/>
</dbReference>
<evidence type="ECO:0000313" key="4">
    <source>
        <dbReference type="Proteomes" id="UP001152759"/>
    </source>
</evidence>
<dbReference type="InterPro" id="IPR000192">
    <property type="entry name" value="Aminotrans_V_dom"/>
</dbReference>
<dbReference type="Gene3D" id="3.90.1150.10">
    <property type="entry name" value="Aspartate Aminotransferase, domain 1"/>
    <property type="match status" value="1"/>
</dbReference>
<dbReference type="Gene3D" id="3.40.640.10">
    <property type="entry name" value="Type I PLP-dependent aspartate aminotransferase-like (Major domain)"/>
    <property type="match status" value="1"/>
</dbReference>
<evidence type="ECO:0000313" key="3">
    <source>
        <dbReference type="EMBL" id="CAH0395328.1"/>
    </source>
</evidence>
<dbReference type="PANTHER" id="PTHR43092">
    <property type="entry name" value="L-CYSTEINE DESULFHYDRASE"/>
    <property type="match status" value="1"/>
</dbReference>
<feature type="domain" description="Aminotransferase class V" evidence="2">
    <location>
        <begin position="66"/>
        <end position="257"/>
    </location>
</feature>
<dbReference type="AlphaFoldDB" id="A0A9P0APM1"/>
<reference evidence="3" key="1">
    <citation type="submission" date="2021-12" db="EMBL/GenBank/DDBJ databases">
        <authorList>
            <person name="King R."/>
        </authorList>
    </citation>
    <scope>NUCLEOTIDE SEQUENCE</scope>
</reference>
<evidence type="ECO:0000259" key="2">
    <source>
        <dbReference type="Pfam" id="PF00266"/>
    </source>
</evidence>